<dbReference type="OrthoDB" id="3938623at2759"/>
<evidence type="ECO:0000256" key="7">
    <source>
        <dbReference type="SAM" id="MobiDB-lite"/>
    </source>
</evidence>
<feature type="compositionally biased region" description="Basic residues" evidence="7">
    <location>
        <begin position="821"/>
        <end position="830"/>
    </location>
</feature>
<dbReference type="InterPro" id="IPR003890">
    <property type="entry name" value="MIF4G-like_typ-3"/>
</dbReference>
<accession>A0A167CLY9</accession>
<protein>
    <recommendedName>
        <fullName evidence="6">Pre-mRNA-splicing factor CWC22</fullName>
    </recommendedName>
</protein>
<dbReference type="KEGG" id="slb:AWJ20_95"/>
<feature type="compositionally biased region" description="Basic and acidic residues" evidence="7">
    <location>
        <begin position="131"/>
        <end position="160"/>
    </location>
</feature>
<evidence type="ECO:0000259" key="8">
    <source>
        <dbReference type="PROSITE" id="PS51366"/>
    </source>
</evidence>
<dbReference type="InterPro" id="IPR050781">
    <property type="entry name" value="CWC22_splicing_factor"/>
</dbReference>
<dbReference type="PROSITE" id="PS51366">
    <property type="entry name" value="MI"/>
    <property type="match status" value="1"/>
</dbReference>
<feature type="compositionally biased region" description="Basic and acidic residues" evidence="7">
    <location>
        <begin position="923"/>
        <end position="935"/>
    </location>
</feature>
<evidence type="ECO:0000256" key="1">
    <source>
        <dbReference type="ARBA" id="ARBA00004123"/>
    </source>
</evidence>
<keyword evidence="3" id="KW-0507">mRNA processing</keyword>
<dbReference type="Proteomes" id="UP000189580">
    <property type="component" value="Chromosome a"/>
</dbReference>
<feature type="compositionally biased region" description="Basic residues" evidence="7">
    <location>
        <begin position="971"/>
        <end position="986"/>
    </location>
</feature>
<dbReference type="SUPFAM" id="SSF48371">
    <property type="entry name" value="ARM repeat"/>
    <property type="match status" value="1"/>
</dbReference>
<proteinExistence type="inferred from homology"/>
<evidence type="ECO:0000256" key="4">
    <source>
        <dbReference type="ARBA" id="ARBA00023187"/>
    </source>
</evidence>
<feature type="compositionally biased region" description="Basic residues" evidence="7">
    <location>
        <begin position="907"/>
        <end position="922"/>
    </location>
</feature>
<evidence type="ECO:0000313" key="10">
    <source>
        <dbReference type="Proteomes" id="UP000189580"/>
    </source>
</evidence>
<dbReference type="GeneID" id="30038038"/>
<organism evidence="9 10">
    <name type="scientific">Sugiyamaella lignohabitans</name>
    <dbReference type="NCBI Taxonomy" id="796027"/>
    <lineage>
        <taxon>Eukaryota</taxon>
        <taxon>Fungi</taxon>
        <taxon>Dikarya</taxon>
        <taxon>Ascomycota</taxon>
        <taxon>Saccharomycotina</taxon>
        <taxon>Dipodascomycetes</taxon>
        <taxon>Dipodascales</taxon>
        <taxon>Trichomonascaceae</taxon>
        <taxon>Sugiyamaella</taxon>
    </lineage>
</organism>
<dbReference type="GO" id="GO:0000398">
    <property type="term" value="P:mRNA splicing, via spliceosome"/>
    <property type="evidence" value="ECO:0007669"/>
    <property type="project" value="TreeGrafter"/>
</dbReference>
<dbReference type="PANTHER" id="PTHR18034">
    <property type="entry name" value="CELL CYCLE CONTROL PROTEIN CWF22-RELATED"/>
    <property type="match status" value="1"/>
</dbReference>
<feature type="compositionally biased region" description="Acidic residues" evidence="7">
    <location>
        <begin position="464"/>
        <end position="494"/>
    </location>
</feature>
<dbReference type="EMBL" id="CP014501">
    <property type="protein sequence ID" value="ANB11870.1"/>
    <property type="molecule type" value="Genomic_DNA"/>
</dbReference>
<feature type="compositionally biased region" description="Basic and acidic residues" evidence="7">
    <location>
        <begin position="98"/>
        <end position="113"/>
    </location>
</feature>
<dbReference type="Pfam" id="PF02847">
    <property type="entry name" value="MA3"/>
    <property type="match status" value="1"/>
</dbReference>
<feature type="region of interest" description="Disordered" evidence="7">
    <location>
        <begin position="715"/>
        <end position="1008"/>
    </location>
</feature>
<dbReference type="GO" id="GO:0003723">
    <property type="term" value="F:RNA binding"/>
    <property type="evidence" value="ECO:0007669"/>
    <property type="project" value="InterPro"/>
</dbReference>
<evidence type="ECO:0000313" key="9">
    <source>
        <dbReference type="EMBL" id="ANB11870.1"/>
    </source>
</evidence>
<comment type="subcellular location">
    <subcellularLocation>
        <location evidence="1">Nucleus</location>
    </subcellularLocation>
</comment>
<dbReference type="AlphaFoldDB" id="A0A167CLY9"/>
<feature type="compositionally biased region" description="Basic residues" evidence="7">
    <location>
        <begin position="81"/>
        <end position="97"/>
    </location>
</feature>
<feature type="region of interest" description="Disordered" evidence="7">
    <location>
        <begin position="1"/>
        <end position="172"/>
    </location>
</feature>
<reference evidence="9 10" key="1">
    <citation type="submission" date="2016-02" db="EMBL/GenBank/DDBJ databases">
        <title>Complete genome sequence and transcriptome regulation of the pentose utilising yeast Sugiyamaella lignohabitans.</title>
        <authorList>
            <person name="Bellasio M."/>
            <person name="Peymann A."/>
            <person name="Valli M."/>
            <person name="Sipitzky M."/>
            <person name="Graf A."/>
            <person name="Sauer M."/>
            <person name="Marx H."/>
            <person name="Mattanovich D."/>
        </authorList>
    </citation>
    <scope>NUCLEOTIDE SEQUENCE [LARGE SCALE GENOMIC DNA]</scope>
    <source>
        <strain evidence="9 10">CBS 10342</strain>
    </source>
</reference>
<keyword evidence="5" id="KW-0539">Nucleus</keyword>
<comment type="similarity">
    <text evidence="2">Belongs to the CWC22 family.</text>
</comment>
<feature type="compositionally biased region" description="Basic and acidic residues" evidence="7">
    <location>
        <begin position="1"/>
        <end position="13"/>
    </location>
</feature>
<evidence type="ECO:0000256" key="3">
    <source>
        <dbReference type="ARBA" id="ARBA00022664"/>
    </source>
</evidence>
<keyword evidence="4" id="KW-0508">mRNA splicing</keyword>
<feature type="compositionally biased region" description="Low complexity" evidence="7">
    <location>
        <begin position="889"/>
        <end position="906"/>
    </location>
</feature>
<dbReference type="FunFam" id="1.25.40.180:FF:000004">
    <property type="entry name" value="pre-mRNA-splicing factor CWC22 homolog"/>
    <property type="match status" value="1"/>
</dbReference>
<feature type="domain" description="MI" evidence="8">
    <location>
        <begin position="522"/>
        <end position="638"/>
    </location>
</feature>
<feature type="compositionally biased region" description="Basic and acidic residues" evidence="7">
    <location>
        <begin position="758"/>
        <end position="773"/>
    </location>
</feature>
<dbReference type="InterPro" id="IPR016024">
    <property type="entry name" value="ARM-type_fold"/>
</dbReference>
<feature type="region of interest" description="Disordered" evidence="7">
    <location>
        <begin position="461"/>
        <end position="502"/>
    </location>
</feature>
<name>A0A167CLY9_9ASCO</name>
<gene>
    <name evidence="9" type="primary">CWC22</name>
    <name evidence="9" type="ORF">AWJ20_95</name>
</gene>
<dbReference type="Pfam" id="PF02854">
    <property type="entry name" value="MIF4G"/>
    <property type="match status" value="1"/>
</dbReference>
<evidence type="ECO:0000256" key="6">
    <source>
        <dbReference type="ARBA" id="ARBA00040804"/>
    </source>
</evidence>
<feature type="compositionally biased region" description="Basic and acidic residues" evidence="7">
    <location>
        <begin position="66"/>
        <end position="80"/>
    </location>
</feature>
<dbReference type="GO" id="GO:0071013">
    <property type="term" value="C:catalytic step 2 spliceosome"/>
    <property type="evidence" value="ECO:0007669"/>
    <property type="project" value="TreeGrafter"/>
</dbReference>
<evidence type="ECO:0000256" key="5">
    <source>
        <dbReference type="ARBA" id="ARBA00023242"/>
    </source>
</evidence>
<dbReference type="SMART" id="SM00543">
    <property type="entry name" value="MIF4G"/>
    <property type="match status" value="1"/>
</dbReference>
<dbReference type="SMART" id="SM00544">
    <property type="entry name" value="MA3"/>
    <property type="match status" value="1"/>
</dbReference>
<sequence>MSRADSRILRPYEEPSTDGGLVDSHETGPAKIANGSSSRQLEDEHQNHSRNFNPNDTPERYQNGRGYERKSSDWTRDPGRGRSRSRSRRRTPPRYRRNGLDRKGSPHSRDSRNYSRSPEPQNARNGGRQRRQQETRPKLFDVDGKRKAERERQAMERELQPEPEPATPLDPAEEYKRLMDLRSGGRYVPPAKLRALQEQIIKSQSSSSKEYQRLEWDKLKKSINGLINKVNVGNIREIIQLIFQENIIRGRGVLCRSIMRAQSLSLAYTPVYASLVAVINSKLPEIGELLVKRLVIQFRRSFKRNDKTMCIASGTFLAHLVNQQVAHEILCLEIMHLLLLHPTDDSVEIAVGFVKEAGLFLSENSSTAFNGVYERLRVILRESNLEKRTQYMIETLFQIIKDQFRDNPSIPKGLDLVEEDDQNIHMVSLDDELKGEETLNVFRFDDKYDENEESYKQIKKDILGDSDEEEESEEENEAENEQSEDESENEDEVEASVSATQDVASDAGKVVVQDMTNSALISLRRTIYLTVMSTMSIDEVCHKLTRIQVPSGHEIEVVNMLVECCSQEKIYNKIYGGVGSRLCRMGRQWQDLFNRAFEHYYEIIHRYDTNKLRNIATMFGFILASDSMSWSVFQIIKMSEESSTSSSRIFVKLLFQEIQQEIGINELVKRLKEPYLQQYLVNLMPKGDDLDATRFSINYFTAIGLGAVTEDMREYLKNLPPPPPVTDSRSSSLSRSDSRSRSRSRSRSLSSRSRSRSRSYDSRSRSRSYDSRSRSRSRSRSYDSHSRSRSRSRSISLSRSPPRTRKNRSLSRSSSLSSQGRVRKRARGRSYSRSLSRSMSQSRSDSRSVSRGRALSRSISRGRSYSRSYSRSRSDSRSRSYSRSRRNSTKSYSDSRSRSRSYSRSPARGRRYSRPSSTRRTRSYSDSRSRSDRSRSISRSRSPSHSRSLSRSLSRSRSRSHTPPSLSPPPPKRKAAAKSPPQKRHQSVSPPHDSEPTAKRRAKASDYL</sequence>
<dbReference type="Gene3D" id="1.25.40.180">
    <property type="match status" value="1"/>
</dbReference>
<dbReference type="PANTHER" id="PTHR18034:SF3">
    <property type="entry name" value="PRE-MRNA-SPLICING FACTOR CWC22 HOMOLOG"/>
    <property type="match status" value="1"/>
</dbReference>
<feature type="compositionally biased region" description="Low complexity" evidence="7">
    <location>
        <begin position="831"/>
        <end position="871"/>
    </location>
</feature>
<dbReference type="InterPro" id="IPR003891">
    <property type="entry name" value="Initiation_fac_eIF4g_MI"/>
</dbReference>
<evidence type="ECO:0000256" key="2">
    <source>
        <dbReference type="ARBA" id="ARBA00006856"/>
    </source>
</evidence>
<dbReference type="RefSeq" id="XP_018734347.1">
    <property type="nucleotide sequence ID" value="XM_018882921.1"/>
</dbReference>
<keyword evidence="10" id="KW-1185">Reference proteome</keyword>